<feature type="domain" description="N-acetyltransferase" evidence="1">
    <location>
        <begin position="154"/>
        <end position="294"/>
    </location>
</feature>
<accession>A0ABN2CBV3</accession>
<dbReference type="Proteomes" id="UP001501705">
    <property type="component" value="Unassembled WGS sequence"/>
</dbReference>
<dbReference type="PROSITE" id="PS51186">
    <property type="entry name" value="GNAT"/>
    <property type="match status" value="1"/>
</dbReference>
<dbReference type="Gene3D" id="3.40.630.30">
    <property type="match status" value="1"/>
</dbReference>
<dbReference type="InterPro" id="IPR000182">
    <property type="entry name" value="GNAT_dom"/>
</dbReference>
<evidence type="ECO:0000313" key="2">
    <source>
        <dbReference type="EMBL" id="GAA1555190.1"/>
    </source>
</evidence>
<reference evidence="2 3" key="1">
    <citation type="journal article" date="2019" name="Int. J. Syst. Evol. Microbiol.">
        <title>The Global Catalogue of Microorganisms (GCM) 10K type strain sequencing project: providing services to taxonomists for standard genome sequencing and annotation.</title>
        <authorList>
            <consortium name="The Broad Institute Genomics Platform"/>
            <consortium name="The Broad Institute Genome Sequencing Center for Infectious Disease"/>
            <person name="Wu L."/>
            <person name="Ma J."/>
        </authorList>
    </citation>
    <scope>NUCLEOTIDE SEQUENCE [LARGE SCALE GENOMIC DNA]</scope>
    <source>
        <strain evidence="2 3">JCM 15572</strain>
    </source>
</reference>
<organism evidence="2 3">
    <name type="scientific">Kribbella hippodromi</name>
    <dbReference type="NCBI Taxonomy" id="434347"/>
    <lineage>
        <taxon>Bacteria</taxon>
        <taxon>Bacillati</taxon>
        <taxon>Actinomycetota</taxon>
        <taxon>Actinomycetes</taxon>
        <taxon>Propionibacteriales</taxon>
        <taxon>Kribbellaceae</taxon>
        <taxon>Kribbella</taxon>
    </lineage>
</organism>
<comment type="caution">
    <text evidence="2">The sequence shown here is derived from an EMBL/GenBank/DDBJ whole genome shotgun (WGS) entry which is preliminary data.</text>
</comment>
<protein>
    <submittedName>
        <fullName evidence="2">GNAT family N-acetyltransferase</fullName>
    </submittedName>
</protein>
<sequence>MVHDVTYARMPTRLSRWKPVATAVLLMGVIPLDSSPEALALRDAYDQQIRTRSGGSGTTDRIGPLIRTIGLEGDGFLQYQGGADGSELDQLIADQVAYFTELGVKVEWKYYSHDLPADLPERLTKAGFVPDDEECLLIGALADLPTEVALPEGLRLREITSREDLERMQAMEEEVWGFSHAWLPDALSQDLAGDEPTVVVVAETTEDEPKMVCGSWIRFHPGTDFASLWGGSTLPEWRGRGIYRAQVAYRRNLAAQRGYKYLQVDASPDSRGILARLGLRPVSVTVPYIWKPAG</sequence>
<proteinExistence type="predicted"/>
<keyword evidence="3" id="KW-1185">Reference proteome</keyword>
<evidence type="ECO:0000259" key="1">
    <source>
        <dbReference type="PROSITE" id="PS51186"/>
    </source>
</evidence>
<dbReference type="InterPro" id="IPR016181">
    <property type="entry name" value="Acyl_CoA_acyltransferase"/>
</dbReference>
<evidence type="ECO:0000313" key="3">
    <source>
        <dbReference type="Proteomes" id="UP001501705"/>
    </source>
</evidence>
<gene>
    <name evidence="2" type="ORF">GCM10009804_10070</name>
</gene>
<dbReference type="SUPFAM" id="SSF55729">
    <property type="entry name" value="Acyl-CoA N-acyltransferases (Nat)"/>
    <property type="match status" value="1"/>
</dbReference>
<dbReference type="EMBL" id="BAAAPH010000003">
    <property type="protein sequence ID" value="GAA1555190.1"/>
    <property type="molecule type" value="Genomic_DNA"/>
</dbReference>
<name>A0ABN2CBV3_9ACTN</name>